<dbReference type="PANTHER" id="PTHR43841">
    <property type="entry name" value="3-HYDROXYACYL-THIOESTER DEHYDRATASE HTDX-RELATED"/>
    <property type="match status" value="1"/>
</dbReference>
<dbReference type="EMBL" id="CP012117">
    <property type="protein sequence ID" value="ANP27122.1"/>
    <property type="molecule type" value="Genomic_DNA"/>
</dbReference>
<accession>A0A1B0ZGU0</accession>
<feature type="region of interest" description="Disordered" evidence="1">
    <location>
        <begin position="162"/>
        <end position="185"/>
    </location>
</feature>
<proteinExistence type="predicted"/>
<protein>
    <submittedName>
        <fullName evidence="2">Uncharacterized protein</fullName>
    </submittedName>
</protein>
<feature type="compositionally biased region" description="Basic and acidic residues" evidence="1">
    <location>
        <begin position="163"/>
        <end position="179"/>
    </location>
</feature>
<dbReference type="STRING" id="1630135.DAD186_05670"/>
<dbReference type="InterPro" id="IPR029069">
    <property type="entry name" value="HotDog_dom_sf"/>
</dbReference>
<dbReference type="Proteomes" id="UP000092596">
    <property type="component" value="Chromosome"/>
</dbReference>
<dbReference type="AlphaFoldDB" id="A0A1B0ZGU0"/>
<name>A0A1B0ZGU0_9MICO</name>
<reference evidence="2 3" key="1">
    <citation type="submission" date="2015-06" db="EMBL/GenBank/DDBJ databases">
        <title>Investigation of pathophysiology for high-risk pregnancy and development of treatment modality based on it.</title>
        <authorList>
            <person name="Kim B.-C."/>
            <person name="Lim S."/>
        </authorList>
    </citation>
    <scope>NUCLEOTIDE SEQUENCE [LARGE SCALE GENOMIC DNA]</scope>
    <source>
        <strain evidence="2 3">AD1-86</strain>
    </source>
</reference>
<dbReference type="RefSeq" id="WP_065247407.1">
    <property type="nucleotide sequence ID" value="NZ_CP012117.1"/>
</dbReference>
<organism evidence="2 3">
    <name type="scientific">Dermabacter vaginalis</name>
    <dbReference type="NCBI Taxonomy" id="1630135"/>
    <lineage>
        <taxon>Bacteria</taxon>
        <taxon>Bacillati</taxon>
        <taxon>Actinomycetota</taxon>
        <taxon>Actinomycetes</taxon>
        <taxon>Micrococcales</taxon>
        <taxon>Dermabacteraceae</taxon>
        <taxon>Dermabacter</taxon>
    </lineage>
</organism>
<dbReference type="Gene3D" id="3.10.129.10">
    <property type="entry name" value="Hotdog Thioesterase"/>
    <property type="match status" value="1"/>
</dbReference>
<sequence length="313" mass="34147">MSPTTKTLARVPSAAAVWAAILTRAPIARSEKLPGLRYIVRGVRVDRARAVRYARLVAPHRRDPWPDAHVAHPGFLHALAQPLGLALMARPRFPLPALGLVHVKNSLLLHRPVHVEEKLDIEARLGSVSHTPRGHMCEIVSVFSRGDDILATNVSTYILRGSASREPRDGEAMRSERHPLASHTPRSRWKLPVGIGREFARVSGDAHPIHVSALGARALGAPAPLAHGMLLGSRALSEVSPSVGTPLLWEFEVPSLPPLPSTVWVRYEREQQQMAPAAGQSVAFSGFSLRGPTPAERTVRLNFFGRVRTLASM</sequence>
<gene>
    <name evidence="2" type="ORF">DAD186_05670</name>
</gene>
<evidence type="ECO:0000313" key="2">
    <source>
        <dbReference type="EMBL" id="ANP27122.1"/>
    </source>
</evidence>
<dbReference type="SUPFAM" id="SSF54637">
    <property type="entry name" value="Thioesterase/thiol ester dehydrase-isomerase"/>
    <property type="match status" value="2"/>
</dbReference>
<dbReference type="KEGG" id="dva:DAD186_05670"/>
<evidence type="ECO:0000256" key="1">
    <source>
        <dbReference type="SAM" id="MobiDB-lite"/>
    </source>
</evidence>
<evidence type="ECO:0000313" key="3">
    <source>
        <dbReference type="Proteomes" id="UP000092596"/>
    </source>
</evidence>
<dbReference type="PANTHER" id="PTHR43841:SF3">
    <property type="entry name" value="(3R)-HYDROXYACYL-ACP DEHYDRATASE SUBUNIT HADB"/>
    <property type="match status" value="1"/>
</dbReference>